<evidence type="ECO:0000313" key="1">
    <source>
        <dbReference type="EMBL" id="KAH0850917.1"/>
    </source>
</evidence>
<sequence length="238" mass="26315">MATAAKVAGIGVAKGGFRGGFGVPAAANDQFIVRNTSASKPVSASISSAVHPSVEEDAVVMRAKEATDDLKCPQHACMEGSNEVGSVSRMFSSFQPSENRAVESAVPQVALKAFAFLSENTAAQVWDAVMENKDLMNFLRPTLLQLRMKLTMTTNLNFLARLNEEDSEEKPIQLMEILRDMKLKAVQMMENVSSYFGGLFRTRLSQRVDRRGRDVAQRPYYSLWISCLRYFHGSSETC</sequence>
<keyword evidence="2" id="KW-1185">Reference proteome</keyword>
<gene>
    <name evidence="1" type="ORF">HID58_095121</name>
</gene>
<proteinExistence type="predicted"/>
<protein>
    <submittedName>
        <fullName evidence="1">Uncharacterized protein</fullName>
    </submittedName>
</protein>
<reference evidence="1 2" key="1">
    <citation type="submission" date="2021-05" db="EMBL/GenBank/DDBJ databases">
        <title>Genome Assembly of Synthetic Allotetraploid Brassica napus Reveals Homoeologous Exchanges between Subgenomes.</title>
        <authorList>
            <person name="Davis J.T."/>
        </authorList>
    </citation>
    <scope>NUCLEOTIDE SEQUENCE [LARGE SCALE GENOMIC DNA]</scope>
    <source>
        <strain evidence="2">cv. Da-Ae</strain>
        <tissue evidence="1">Seedling</tissue>
    </source>
</reference>
<comment type="caution">
    <text evidence="1">The sequence shown here is derived from an EMBL/GenBank/DDBJ whole genome shotgun (WGS) entry which is preliminary data.</text>
</comment>
<evidence type="ECO:0000313" key="2">
    <source>
        <dbReference type="Proteomes" id="UP000824890"/>
    </source>
</evidence>
<organism evidence="1 2">
    <name type="scientific">Brassica napus</name>
    <name type="common">Rape</name>
    <dbReference type="NCBI Taxonomy" id="3708"/>
    <lineage>
        <taxon>Eukaryota</taxon>
        <taxon>Viridiplantae</taxon>
        <taxon>Streptophyta</taxon>
        <taxon>Embryophyta</taxon>
        <taxon>Tracheophyta</taxon>
        <taxon>Spermatophyta</taxon>
        <taxon>Magnoliopsida</taxon>
        <taxon>eudicotyledons</taxon>
        <taxon>Gunneridae</taxon>
        <taxon>Pentapetalae</taxon>
        <taxon>rosids</taxon>
        <taxon>malvids</taxon>
        <taxon>Brassicales</taxon>
        <taxon>Brassicaceae</taxon>
        <taxon>Brassiceae</taxon>
        <taxon>Brassica</taxon>
    </lineage>
</organism>
<dbReference type="EMBL" id="JAGKQM010001888">
    <property type="protein sequence ID" value="KAH0850917.1"/>
    <property type="molecule type" value="Genomic_DNA"/>
</dbReference>
<dbReference type="Proteomes" id="UP000824890">
    <property type="component" value="Unassembled WGS sequence"/>
</dbReference>
<accession>A0ABQ7X715</accession>
<name>A0ABQ7X715_BRANA</name>